<evidence type="ECO:0000313" key="4">
    <source>
        <dbReference type="EMBL" id="MQS17336.1"/>
    </source>
</evidence>
<dbReference type="SUPFAM" id="SSF46894">
    <property type="entry name" value="C-terminal effector domain of the bipartite response regulators"/>
    <property type="match status" value="2"/>
</dbReference>
<protein>
    <submittedName>
        <fullName evidence="4">Helix-turn-helix transcriptional regulator</fullName>
    </submittedName>
</protein>
<keyword evidence="1" id="KW-0238">DNA-binding</keyword>
<dbReference type="Gene3D" id="1.10.10.10">
    <property type="entry name" value="Winged helix-like DNA-binding domain superfamily/Winged helix DNA-binding domain"/>
    <property type="match status" value="2"/>
</dbReference>
<feature type="domain" description="HTH luxR-type" evidence="3">
    <location>
        <begin position="7"/>
        <end position="72"/>
    </location>
</feature>
<dbReference type="Pfam" id="PF00196">
    <property type="entry name" value="GerE"/>
    <property type="match status" value="1"/>
</dbReference>
<dbReference type="RefSeq" id="WP_153470026.1">
    <property type="nucleotide sequence ID" value="NZ_WBOF01000004.1"/>
</dbReference>
<evidence type="ECO:0000256" key="2">
    <source>
        <dbReference type="SAM" id="MobiDB-lite"/>
    </source>
</evidence>
<dbReference type="InterPro" id="IPR016032">
    <property type="entry name" value="Sig_transdc_resp-reg_C-effctor"/>
</dbReference>
<accession>A0A6N7L012</accession>
<dbReference type="InterPro" id="IPR000792">
    <property type="entry name" value="Tscrpt_reg_LuxR_C"/>
</dbReference>
<dbReference type="SMART" id="SM00421">
    <property type="entry name" value="HTH_LUXR"/>
    <property type="match status" value="1"/>
</dbReference>
<reference evidence="4 5" key="1">
    <citation type="submission" date="2019-09" db="EMBL/GenBank/DDBJ databases">
        <title>Genome Sequences of Streptomyces kaniharaensis ATCC 21070.</title>
        <authorList>
            <person name="Zhu W."/>
            <person name="De Crecy-Lagard V."/>
            <person name="Richards N.G."/>
        </authorList>
    </citation>
    <scope>NUCLEOTIDE SEQUENCE [LARGE SCALE GENOMIC DNA]</scope>
    <source>
        <strain evidence="4 5">SF-557</strain>
    </source>
</reference>
<dbReference type="GO" id="GO:0003677">
    <property type="term" value="F:DNA binding"/>
    <property type="evidence" value="ECO:0007669"/>
    <property type="project" value="UniProtKB-KW"/>
</dbReference>
<dbReference type="CDD" id="cd06170">
    <property type="entry name" value="LuxR_C_like"/>
    <property type="match status" value="1"/>
</dbReference>
<proteinExistence type="predicted"/>
<dbReference type="PROSITE" id="PS50043">
    <property type="entry name" value="HTH_LUXR_2"/>
    <property type="match status" value="1"/>
</dbReference>
<gene>
    <name evidence="4" type="ORF">F7Q99_35440</name>
</gene>
<dbReference type="GO" id="GO:0006355">
    <property type="term" value="P:regulation of DNA-templated transcription"/>
    <property type="evidence" value="ECO:0007669"/>
    <property type="project" value="InterPro"/>
</dbReference>
<dbReference type="InterPro" id="IPR039420">
    <property type="entry name" value="WalR-like"/>
</dbReference>
<evidence type="ECO:0000256" key="1">
    <source>
        <dbReference type="ARBA" id="ARBA00023125"/>
    </source>
</evidence>
<organism evidence="4 5">
    <name type="scientific">Streptomyces kaniharaensis</name>
    <dbReference type="NCBI Taxonomy" id="212423"/>
    <lineage>
        <taxon>Bacteria</taxon>
        <taxon>Bacillati</taxon>
        <taxon>Actinomycetota</taxon>
        <taxon>Actinomycetes</taxon>
        <taxon>Kitasatosporales</taxon>
        <taxon>Streptomycetaceae</taxon>
        <taxon>Streptomyces</taxon>
    </lineage>
</organism>
<dbReference type="OrthoDB" id="4316843at2"/>
<comment type="caution">
    <text evidence="4">The sequence shown here is derived from an EMBL/GenBank/DDBJ whole genome shotgun (WGS) entry which is preliminary data.</text>
</comment>
<dbReference type="AlphaFoldDB" id="A0A6N7L012"/>
<evidence type="ECO:0000313" key="5">
    <source>
        <dbReference type="Proteomes" id="UP000450000"/>
    </source>
</evidence>
<dbReference type="PANTHER" id="PTHR43214">
    <property type="entry name" value="TWO-COMPONENT RESPONSE REGULATOR"/>
    <property type="match status" value="1"/>
</dbReference>
<dbReference type="EMBL" id="WBOF01000004">
    <property type="protein sequence ID" value="MQS17336.1"/>
    <property type="molecule type" value="Genomic_DNA"/>
</dbReference>
<sequence>MPAILRSATELGVLTRTQKSVAGMIAAGLSNQQAAAALGIKAGTLNQHVMSIGYRFGVTSRPAKVHAALASGQAPAPEAPHTAPDFTAEELLLLHALATHSENEEIAAAAHLALALVTSRIRDLVEKAGALNPSHLVGLAHTWQLLGTDTATQPGAPPPTRSDRPATGGTL</sequence>
<name>A0A6N7L012_9ACTN</name>
<dbReference type="InterPro" id="IPR036388">
    <property type="entry name" value="WH-like_DNA-bd_sf"/>
</dbReference>
<keyword evidence="5" id="KW-1185">Reference proteome</keyword>
<dbReference type="Proteomes" id="UP000450000">
    <property type="component" value="Unassembled WGS sequence"/>
</dbReference>
<feature type="region of interest" description="Disordered" evidence="2">
    <location>
        <begin position="148"/>
        <end position="171"/>
    </location>
</feature>
<evidence type="ECO:0000259" key="3">
    <source>
        <dbReference type="PROSITE" id="PS50043"/>
    </source>
</evidence>